<evidence type="ECO:0000313" key="3">
    <source>
        <dbReference type="Proteomes" id="UP000008983"/>
    </source>
</evidence>
<dbReference type="eggNOG" id="KOG1552">
    <property type="taxonomic scope" value="Eukaryota"/>
</dbReference>
<dbReference type="Proteomes" id="UP000008983">
    <property type="component" value="Unassembled WGS sequence"/>
</dbReference>
<dbReference type="OrthoDB" id="324904at2759"/>
<dbReference type="AlphaFoldDB" id="G0QSL6"/>
<dbReference type="EMBL" id="GL983816">
    <property type="protein sequence ID" value="EGR31796.1"/>
    <property type="molecule type" value="Genomic_DNA"/>
</dbReference>
<feature type="non-terminal residue" evidence="2">
    <location>
        <position position="581"/>
    </location>
</feature>
<accession>G0QSL6</accession>
<protein>
    <recommendedName>
        <fullName evidence="1">Serine aminopeptidase S33 domain-containing protein</fullName>
    </recommendedName>
</protein>
<dbReference type="InterPro" id="IPR029058">
    <property type="entry name" value="AB_hydrolase_fold"/>
</dbReference>
<dbReference type="PANTHER" id="PTHR43358">
    <property type="entry name" value="ALPHA/BETA-HYDROLASE"/>
    <property type="match status" value="1"/>
</dbReference>
<dbReference type="PANTHER" id="PTHR43358:SF4">
    <property type="entry name" value="ALPHA_BETA HYDROLASE FOLD-1 DOMAIN-CONTAINING PROTEIN"/>
    <property type="match status" value="1"/>
</dbReference>
<feature type="domain" description="Serine aminopeptidase S33" evidence="1">
    <location>
        <begin position="351"/>
        <end position="443"/>
    </location>
</feature>
<keyword evidence="3" id="KW-1185">Reference proteome</keyword>
<organism evidence="2 3">
    <name type="scientific">Ichthyophthirius multifiliis</name>
    <name type="common">White spot disease agent</name>
    <name type="synonym">Ich</name>
    <dbReference type="NCBI Taxonomy" id="5932"/>
    <lineage>
        <taxon>Eukaryota</taxon>
        <taxon>Sar</taxon>
        <taxon>Alveolata</taxon>
        <taxon>Ciliophora</taxon>
        <taxon>Intramacronucleata</taxon>
        <taxon>Oligohymenophorea</taxon>
        <taxon>Hymenostomatida</taxon>
        <taxon>Ophryoglenina</taxon>
        <taxon>Ichthyophthirius</taxon>
    </lineage>
</organism>
<reference evidence="2 3" key="1">
    <citation type="submission" date="2011-07" db="EMBL/GenBank/DDBJ databases">
        <authorList>
            <person name="Coyne R."/>
            <person name="Brami D."/>
            <person name="Johnson J."/>
            <person name="Hostetler J."/>
            <person name="Hannick L."/>
            <person name="Clark T."/>
            <person name="Cassidy-Hanley D."/>
            <person name="Inman J."/>
        </authorList>
    </citation>
    <scope>NUCLEOTIDE SEQUENCE [LARGE SCALE GENOMIC DNA]</scope>
    <source>
        <strain evidence="2 3">G5</strain>
    </source>
</reference>
<dbReference type="Gene3D" id="3.40.50.1820">
    <property type="entry name" value="alpha/beta hydrolase"/>
    <property type="match status" value="1"/>
</dbReference>
<dbReference type="InParanoid" id="G0QSL6"/>
<dbReference type="SUPFAM" id="SSF53474">
    <property type="entry name" value="alpha/beta-Hydrolases"/>
    <property type="match status" value="1"/>
</dbReference>
<proteinExistence type="predicted"/>
<sequence length="581" mass="69936">MFYDQTNQIFYYQRFNFQKNYIIILNYLLKKIHIYFLYQISDQANIYNIYLIYLKDQLYFFLNQQLYILINYNKIKFEIQINCLKFINSFIQINQFFFFREKQIFFYKKKKKYILNKKQCIKNYKIKLKQEKQQQKLQYKIIFYLLKRQKVKIIIFFQFSKFAKYKNQNIYNFIFFLNNQNKQNERLKKYFFQIYLFSLQLNYSQIYFQFFQQKETITIISNFKIKYIIYIILYESIQLIVLIVYKTSSSLIQLARFRQFQNIIQYNYRQIYYKHQNKYIICIFIQIGVNIQFHGQYKFKRQDITLNNKQNLKLECSLFEPQLIIKNKESPDNSCVIYCHCNSGSRIEALQILPQLISKGIGLFCFDFSGSGISEGEYVTLGKNESEDLEIIVKYLKDQKKIDNLILWGRSMGAVASFLYLNKPGTMRNIKGVIFDSGFANLNFLAQEVANLKNGMPILIIETILSFISDKIKQKYGLDIKNIDLTKIIHNLHIPCYFLCSKEDTFIKCENTEQLFNRYNGPKQIQYVDGNHNAQRKEGDLIKILDWILKLLDDKQQTNSSSLLQKKYASIHQLNNPENLD</sequence>
<dbReference type="InterPro" id="IPR022742">
    <property type="entry name" value="Hydrolase_4"/>
</dbReference>
<evidence type="ECO:0000313" key="2">
    <source>
        <dbReference type="EMBL" id="EGR31796.1"/>
    </source>
</evidence>
<dbReference type="Pfam" id="PF12146">
    <property type="entry name" value="Hydrolase_4"/>
    <property type="match status" value="1"/>
</dbReference>
<name>G0QSL6_ICHMU</name>
<dbReference type="STRING" id="857967.G0QSL6"/>
<gene>
    <name evidence="2" type="ORF">IMG5_102050</name>
</gene>
<evidence type="ECO:0000259" key="1">
    <source>
        <dbReference type="Pfam" id="PF12146"/>
    </source>
</evidence>
<dbReference type="RefSeq" id="XP_004035282.1">
    <property type="nucleotide sequence ID" value="XM_004035234.1"/>
</dbReference>
<dbReference type="InterPro" id="IPR052920">
    <property type="entry name" value="DNA-binding_regulatory"/>
</dbReference>
<dbReference type="GeneID" id="14907939"/>